<evidence type="ECO:0000259" key="9">
    <source>
        <dbReference type="Pfam" id="PF18052"/>
    </source>
</evidence>
<dbReference type="InterPro" id="IPR055414">
    <property type="entry name" value="LRR_R13L4/SHOC2-like"/>
</dbReference>
<comment type="similarity">
    <text evidence="1">Belongs to the disease resistance NB-LRR family.</text>
</comment>
<dbReference type="InterPro" id="IPR036388">
    <property type="entry name" value="WH-like_DNA-bd_sf"/>
</dbReference>
<dbReference type="PANTHER" id="PTHR36766:SF40">
    <property type="entry name" value="DISEASE RESISTANCE PROTEIN RGA3"/>
    <property type="match status" value="1"/>
</dbReference>
<dbReference type="EnsemblPlants" id="Ma06_t33720.1">
    <property type="protein sequence ID" value="Ma06_p33720.1"/>
    <property type="gene ID" value="Ma06_g33720"/>
</dbReference>
<dbReference type="Gene3D" id="3.40.50.300">
    <property type="entry name" value="P-loop containing nucleotide triphosphate hydrolases"/>
    <property type="match status" value="1"/>
</dbReference>
<dbReference type="SUPFAM" id="SSF52058">
    <property type="entry name" value="L domain-like"/>
    <property type="match status" value="1"/>
</dbReference>
<dbReference type="PANTHER" id="PTHR36766">
    <property type="entry name" value="PLANT BROAD-SPECTRUM MILDEW RESISTANCE PROTEIN RPW8"/>
    <property type="match status" value="1"/>
</dbReference>
<evidence type="ECO:0000259" key="12">
    <source>
        <dbReference type="Pfam" id="PF25019"/>
    </source>
</evidence>
<evidence type="ECO:0000313" key="14">
    <source>
        <dbReference type="Proteomes" id="UP000012960"/>
    </source>
</evidence>
<keyword evidence="6" id="KW-0067">ATP-binding</keyword>
<feature type="domain" description="Disease resistance protein winged helix" evidence="10">
    <location>
        <begin position="425"/>
        <end position="492"/>
    </location>
</feature>
<evidence type="ECO:0000313" key="13">
    <source>
        <dbReference type="EnsemblPlants" id="Ma06_p33720.1"/>
    </source>
</evidence>
<evidence type="ECO:0000256" key="1">
    <source>
        <dbReference type="ARBA" id="ARBA00008894"/>
    </source>
</evidence>
<dbReference type="Proteomes" id="UP000012960">
    <property type="component" value="Unplaced"/>
</dbReference>
<evidence type="ECO:0000256" key="4">
    <source>
        <dbReference type="ARBA" id="ARBA00022741"/>
    </source>
</evidence>
<dbReference type="Pfam" id="PF18052">
    <property type="entry name" value="Rx_N"/>
    <property type="match status" value="1"/>
</dbReference>
<dbReference type="InterPro" id="IPR058922">
    <property type="entry name" value="WHD_DRP"/>
</dbReference>
<dbReference type="InterPro" id="IPR032675">
    <property type="entry name" value="LRR_dom_sf"/>
</dbReference>
<name>A0A804JND0_MUSAM</name>
<evidence type="ECO:0000259" key="11">
    <source>
        <dbReference type="Pfam" id="PF23598"/>
    </source>
</evidence>
<dbReference type="AlphaFoldDB" id="A0A804JND0"/>
<dbReference type="GO" id="GO:0043531">
    <property type="term" value="F:ADP binding"/>
    <property type="evidence" value="ECO:0007669"/>
    <property type="project" value="InterPro"/>
</dbReference>
<dbReference type="Pfam" id="PF23559">
    <property type="entry name" value="WHD_DRP"/>
    <property type="match status" value="1"/>
</dbReference>
<dbReference type="InterPro" id="IPR042197">
    <property type="entry name" value="Apaf_helical"/>
</dbReference>
<dbReference type="Pfam" id="PF00931">
    <property type="entry name" value="NB-ARC"/>
    <property type="match status" value="1"/>
</dbReference>
<evidence type="ECO:0000256" key="2">
    <source>
        <dbReference type="ARBA" id="ARBA00022614"/>
    </source>
</evidence>
<keyword evidence="2" id="KW-0433">Leucine-rich repeat</keyword>
<dbReference type="Pfam" id="PF23598">
    <property type="entry name" value="LRR_14"/>
    <property type="match status" value="1"/>
</dbReference>
<keyword evidence="3" id="KW-0677">Repeat</keyword>
<feature type="domain" description="R13L1/DRL21-like LRR repeat region" evidence="12">
    <location>
        <begin position="784"/>
        <end position="855"/>
    </location>
</feature>
<dbReference type="GO" id="GO:0006952">
    <property type="term" value="P:defense response"/>
    <property type="evidence" value="ECO:0007669"/>
    <property type="project" value="UniProtKB-KW"/>
</dbReference>
<dbReference type="SUPFAM" id="SSF52540">
    <property type="entry name" value="P-loop containing nucleoside triphosphate hydrolases"/>
    <property type="match status" value="1"/>
</dbReference>
<dbReference type="GO" id="GO:0005524">
    <property type="term" value="F:ATP binding"/>
    <property type="evidence" value="ECO:0007669"/>
    <property type="project" value="UniProtKB-KW"/>
</dbReference>
<accession>A0A804JND0</accession>
<dbReference type="Gramene" id="Ma06_t33720.1">
    <property type="protein sequence ID" value="Ma06_p33720.1"/>
    <property type="gene ID" value="Ma06_g33720"/>
</dbReference>
<dbReference type="Gene3D" id="1.20.5.4130">
    <property type="match status" value="1"/>
</dbReference>
<dbReference type="Gene3D" id="3.80.10.10">
    <property type="entry name" value="Ribonuclease Inhibitor"/>
    <property type="match status" value="2"/>
</dbReference>
<dbReference type="PRINTS" id="PR00364">
    <property type="entry name" value="DISEASERSIST"/>
</dbReference>
<feature type="domain" description="Disease resistance N-terminal" evidence="9">
    <location>
        <begin position="5"/>
        <end position="96"/>
    </location>
</feature>
<dbReference type="Gene3D" id="1.10.8.430">
    <property type="entry name" value="Helical domain of apoptotic protease-activating factors"/>
    <property type="match status" value="1"/>
</dbReference>
<dbReference type="InterPro" id="IPR027417">
    <property type="entry name" value="P-loop_NTPase"/>
</dbReference>
<keyword evidence="14" id="KW-1185">Reference proteome</keyword>
<proteinExistence type="inferred from homology"/>
<dbReference type="InterPro" id="IPR056789">
    <property type="entry name" value="LRR_R13L1-DRL21"/>
</dbReference>
<sequence length="1098" mass="125033">MAAAVLSSALSLIQDLVTRPRSQSPSKDAVAIHHDLDKLNGSMLQIQHLAADMAKEEEENGKDETVRHWLRQLRGAAYDAEDLIDECRFQLLARSNTDSGAQMPPEEVHDPTHPPSQHGIAVRIRSLRERLDEIAKQRETLHWESCRELDAEAELPPPLLFNVDDCRLRDDDKREVIELLLANHRRDLSVIPIVGPGGVGKTALARLVYDDATIRDHFDARGWVYLSEDFDLIRLISAIVVSVTNMKHIDVEQDHGKPLKCQILRGKRFLLVLDNVQNENQTLWNSLRALLSVGLEGSAIVATTRCESVAKFMQTVLSYNLIPLPEEECQSLFEHHAFGSQNLTDNLNLVAIGKRLTKRLKGMPLAAKMIGKLLCTEKNEEKWHAILQSGVWESTGLDGVVSSALRLSYYGLPTCLRVCFTYTALFPKGYLFKKDRLVQLWMAQGFIQPMGRKLPEDIGVEYFDELLRRSFFQQIGANEHVFTVHDLIHDLVQTIASKEIFRIKNENFSFVTSEARHLSLCPEELGPFIRSCNRPRVLRTFLIVHRVLDTCDVDYVWSKACSPLSMPNDLFVGLKFLRTLDLSETPIVSLPESIDSVIHLRYLGLRHTKIRRLPESLCGLYNLQTLDLRDSEKLEELPKSITNVTNLRHLYLPRYVSIIPMPQGIGKLTNLQTLSTFYVDHGEQNCAIMELKDLVNLRGKFEIAGLHNVASVDYVEDALKDLRHIAKLILSSGINYDYGNLGESDFSLFDGVVEDNQSLGNVHDELQTSTENVVQVSAPKEICNGLETTVFDRLRPHTNLMELVVRSYHSLQFPNWMGDASFSNLASVELEFCSKCEVLPPLGQLPLLRHLAFNELSGLENIGQEFCGHDAMIRIKGFPSLETLQFRSMYRWQEWSYVEDGSFPRLRHLELNYCPKLRRLPHILPSLVNLVIWHCPELMALPMLPSLTRLEGCCNEMIWSSMPQDLISRLQDLSICEFEDLASLPLENLYAIREFKISSCQQNTSHVAFLELHLLNLVFLKCFKIRRCPGIWFSPNHKLPPALQVLEILNCPLLEEWCHGHGSNELVHISRVIVDQKDFHLVAAERTKDADQVNLLFF</sequence>
<evidence type="ECO:0000256" key="7">
    <source>
        <dbReference type="SAM" id="MobiDB-lite"/>
    </source>
</evidence>
<dbReference type="GO" id="GO:0051707">
    <property type="term" value="P:response to other organism"/>
    <property type="evidence" value="ECO:0007669"/>
    <property type="project" value="UniProtKB-ARBA"/>
</dbReference>
<feature type="region of interest" description="Disordered" evidence="7">
    <location>
        <begin position="97"/>
        <end position="118"/>
    </location>
</feature>
<dbReference type="InParanoid" id="A0A804JND0"/>
<evidence type="ECO:0000259" key="8">
    <source>
        <dbReference type="Pfam" id="PF00931"/>
    </source>
</evidence>
<keyword evidence="5" id="KW-0611">Plant defense</keyword>
<evidence type="ECO:0000259" key="10">
    <source>
        <dbReference type="Pfam" id="PF23559"/>
    </source>
</evidence>
<organism evidence="13 14">
    <name type="scientific">Musa acuminata subsp. malaccensis</name>
    <name type="common">Wild banana</name>
    <name type="synonym">Musa malaccensis</name>
    <dbReference type="NCBI Taxonomy" id="214687"/>
    <lineage>
        <taxon>Eukaryota</taxon>
        <taxon>Viridiplantae</taxon>
        <taxon>Streptophyta</taxon>
        <taxon>Embryophyta</taxon>
        <taxon>Tracheophyta</taxon>
        <taxon>Spermatophyta</taxon>
        <taxon>Magnoliopsida</taxon>
        <taxon>Liliopsida</taxon>
        <taxon>Zingiberales</taxon>
        <taxon>Musaceae</taxon>
        <taxon>Musa</taxon>
    </lineage>
</organism>
<reference evidence="13" key="1">
    <citation type="submission" date="2021-05" db="UniProtKB">
        <authorList>
            <consortium name="EnsemblPlants"/>
        </authorList>
    </citation>
    <scope>IDENTIFICATION</scope>
    <source>
        <strain evidence="13">subsp. malaccensis</strain>
    </source>
</reference>
<evidence type="ECO:0000256" key="6">
    <source>
        <dbReference type="ARBA" id="ARBA00022840"/>
    </source>
</evidence>
<evidence type="ECO:0000256" key="3">
    <source>
        <dbReference type="ARBA" id="ARBA00022737"/>
    </source>
</evidence>
<dbReference type="InterPro" id="IPR002182">
    <property type="entry name" value="NB-ARC"/>
</dbReference>
<keyword evidence="4" id="KW-0547">Nucleotide-binding</keyword>
<dbReference type="Pfam" id="PF25019">
    <property type="entry name" value="LRR_R13L1-DRL21"/>
    <property type="match status" value="1"/>
</dbReference>
<evidence type="ECO:0000256" key="5">
    <source>
        <dbReference type="ARBA" id="ARBA00022821"/>
    </source>
</evidence>
<dbReference type="Gene3D" id="1.10.10.10">
    <property type="entry name" value="Winged helix-like DNA-binding domain superfamily/Winged helix DNA-binding domain"/>
    <property type="match status" value="1"/>
</dbReference>
<feature type="domain" description="NB-ARC" evidence="8">
    <location>
        <begin position="170"/>
        <end position="339"/>
    </location>
</feature>
<feature type="domain" description="Disease resistance R13L4/SHOC-2-like LRR" evidence="11">
    <location>
        <begin position="593"/>
        <end position="728"/>
    </location>
</feature>
<dbReference type="OMA" id="ICILESP"/>
<dbReference type="InterPro" id="IPR041118">
    <property type="entry name" value="Rx_N"/>
</dbReference>
<protein>
    <submittedName>
        <fullName evidence="13">Uncharacterized protein</fullName>
    </submittedName>
</protein>